<dbReference type="AlphaFoldDB" id="A0AAW2Z454"/>
<evidence type="ECO:0000313" key="3">
    <source>
        <dbReference type="EMBL" id="KAL0483427.1"/>
    </source>
</evidence>
<reference evidence="3 4" key="1">
    <citation type="submission" date="2024-03" db="EMBL/GenBank/DDBJ databases">
        <title>The Acrasis kona genome and developmental transcriptomes reveal deep origins of eukaryotic multicellular pathways.</title>
        <authorList>
            <person name="Sheikh S."/>
            <person name="Fu C.-J."/>
            <person name="Brown M.W."/>
            <person name="Baldauf S.L."/>
        </authorList>
    </citation>
    <scope>NUCLEOTIDE SEQUENCE [LARGE SCALE GENOMIC DNA]</scope>
    <source>
        <strain evidence="3 4">ATCC MYA-3509</strain>
    </source>
</reference>
<accession>A0AAW2Z454</accession>
<name>A0AAW2Z454_9EUKA</name>
<evidence type="ECO:0000256" key="1">
    <source>
        <dbReference type="SAM" id="MobiDB-lite"/>
    </source>
</evidence>
<evidence type="ECO:0000256" key="2">
    <source>
        <dbReference type="SAM" id="Phobius"/>
    </source>
</evidence>
<feature type="region of interest" description="Disordered" evidence="1">
    <location>
        <begin position="21"/>
        <end position="54"/>
    </location>
</feature>
<protein>
    <submittedName>
        <fullName evidence="3">Uncharacterized protein</fullName>
    </submittedName>
</protein>
<dbReference type="EMBL" id="JAOPGA020000958">
    <property type="protein sequence ID" value="KAL0483427.1"/>
    <property type="molecule type" value="Genomic_DNA"/>
</dbReference>
<feature type="transmembrane region" description="Helical" evidence="2">
    <location>
        <begin position="77"/>
        <end position="96"/>
    </location>
</feature>
<keyword evidence="2" id="KW-0472">Membrane</keyword>
<keyword evidence="2" id="KW-0812">Transmembrane</keyword>
<keyword evidence="4" id="KW-1185">Reference proteome</keyword>
<proteinExistence type="predicted"/>
<dbReference type="PANTHER" id="PTHR37935:SF1">
    <property type="entry name" value="CHROMOSOME UNDETERMINED SCAFFOLD_14, WHOLE GENOME SHOTGUN SEQUENCE"/>
    <property type="match status" value="1"/>
</dbReference>
<gene>
    <name evidence="3" type="ORF">AKO1_014757</name>
</gene>
<sequence>MLRGKHRVLVQLRRSTLNSYHINKHKKSPPSEEAKKSSTVTDGTEQPKPRVNFNQNPSITYLSKQLSAIEENMRFKGWSFFWCIPICVLLVFSGSIKDFFTEHGAHVASQSLSSENVQSSAGELSKNVVQQVLEDPKTSDLAVTFLTQLVKRDDTKQLVSGLVVSVLQDQYVKEQVSNLAREQVAWYLLNEPRTLEQLSSLVQRTLALPETHESVKCISNSVISDPHTLDLVTNLLSEVILRQYVKDSAVQLGIYTSNQVLSDEHVKNMATGFARAVMMDPHTQNDAGQLLWEAFKVSVTPSWFSGSSTAAVAEPTVVEQPKQNRTSIDASS</sequence>
<comment type="caution">
    <text evidence="3">The sequence shown here is derived from an EMBL/GenBank/DDBJ whole genome shotgun (WGS) entry which is preliminary data.</text>
</comment>
<evidence type="ECO:0000313" key="4">
    <source>
        <dbReference type="Proteomes" id="UP001431209"/>
    </source>
</evidence>
<dbReference type="Proteomes" id="UP001431209">
    <property type="component" value="Unassembled WGS sequence"/>
</dbReference>
<dbReference type="PANTHER" id="PTHR37935">
    <property type="entry name" value="CHROMOSOME UNDETERMINED SCAFFOLD_14, WHOLE GENOME SHOTGUN SEQUENCE"/>
    <property type="match status" value="1"/>
</dbReference>
<keyword evidence="2" id="KW-1133">Transmembrane helix</keyword>
<organism evidence="3 4">
    <name type="scientific">Acrasis kona</name>
    <dbReference type="NCBI Taxonomy" id="1008807"/>
    <lineage>
        <taxon>Eukaryota</taxon>
        <taxon>Discoba</taxon>
        <taxon>Heterolobosea</taxon>
        <taxon>Tetramitia</taxon>
        <taxon>Eutetramitia</taxon>
        <taxon>Acrasidae</taxon>
        <taxon>Acrasis</taxon>
    </lineage>
</organism>